<sequence length="121" mass="12569">MKSISKLKVGVGAVVLLALIAVVGAKAITLPTDSYLADRKKAAETVNAARMEDRSDLDRKYTAELSAKLVKLVGTVKAKGFSGKVGSAVLSVVADDGITPGPDGLFFKSDYGKTSLLVTIV</sequence>
<evidence type="ECO:0000313" key="2">
    <source>
        <dbReference type="Proteomes" id="UP000247755"/>
    </source>
</evidence>
<evidence type="ECO:0000313" key="1">
    <source>
        <dbReference type="EMBL" id="PXX25535.1"/>
    </source>
</evidence>
<dbReference type="AlphaFoldDB" id="A0A318IM95"/>
<dbReference type="EMBL" id="QJJY01000027">
    <property type="protein sequence ID" value="PXX25535.1"/>
    <property type="molecule type" value="Genomic_DNA"/>
</dbReference>
<proteinExistence type="predicted"/>
<reference evidence="1 2" key="1">
    <citation type="submission" date="2018-05" db="EMBL/GenBank/DDBJ databases">
        <title>Comparative genomics of bacterial root endophytes of switchgrass collected from native prairies over two seasons.</title>
        <authorList>
            <person name="Tang Y."/>
        </authorList>
    </citation>
    <scope>NUCLEOTIDE SEQUENCE [LARGE SCALE GENOMIC DNA]</scope>
    <source>
        <strain evidence="1 2">NFIX32</strain>
    </source>
</reference>
<organism evidence="1 2">
    <name type="scientific">Burkholderia pyrrocinia</name>
    <name type="common">Pseudomonas pyrrocinia</name>
    <dbReference type="NCBI Taxonomy" id="60550"/>
    <lineage>
        <taxon>Bacteria</taxon>
        <taxon>Pseudomonadati</taxon>
        <taxon>Pseudomonadota</taxon>
        <taxon>Betaproteobacteria</taxon>
        <taxon>Burkholderiales</taxon>
        <taxon>Burkholderiaceae</taxon>
        <taxon>Burkholderia</taxon>
        <taxon>Burkholderia cepacia complex</taxon>
    </lineage>
</organism>
<dbReference type="Proteomes" id="UP000247755">
    <property type="component" value="Unassembled WGS sequence"/>
</dbReference>
<comment type="caution">
    <text evidence="1">The sequence shown here is derived from an EMBL/GenBank/DDBJ whole genome shotgun (WGS) entry which is preliminary data.</text>
</comment>
<name>A0A318IM95_BURPY</name>
<protein>
    <submittedName>
        <fullName evidence="1">Uncharacterized protein</fullName>
    </submittedName>
</protein>
<accession>A0A318IM95</accession>
<gene>
    <name evidence="1" type="ORF">NA66_102742</name>
</gene>
<dbReference type="RefSeq" id="WP_256260652.1">
    <property type="nucleotide sequence ID" value="NZ_QJJY01000027.1"/>
</dbReference>